<evidence type="ECO:0000313" key="2">
    <source>
        <dbReference type="EMBL" id="CAD5236133.1"/>
    </source>
</evidence>
<protein>
    <submittedName>
        <fullName evidence="2">Uncharacterized protein</fullName>
    </submittedName>
</protein>
<feature type="coiled-coil region" evidence="1">
    <location>
        <begin position="275"/>
        <end position="326"/>
    </location>
</feature>
<dbReference type="Proteomes" id="UP000596247">
    <property type="component" value="Chromosome"/>
</dbReference>
<name>A0A7R8R9H1_9CAUD</name>
<accession>A0A7R8R9H1</accession>
<proteinExistence type="predicted"/>
<keyword evidence="3" id="KW-1185">Reference proteome</keyword>
<gene>
    <name evidence="2" type="ORF">LLCLJKAH_00144</name>
</gene>
<dbReference type="EMBL" id="LR881104">
    <property type="protein sequence ID" value="CAD5236133.1"/>
    <property type="molecule type" value="Genomic_DNA"/>
</dbReference>
<evidence type="ECO:0000313" key="3">
    <source>
        <dbReference type="Proteomes" id="UP000596247"/>
    </source>
</evidence>
<organism evidence="2 3">
    <name type="scientific">Klebsiella phage vB_KvM-Eowyn</name>
    <dbReference type="NCBI Taxonomy" id="2762819"/>
    <lineage>
        <taxon>Viruses</taxon>
        <taxon>Duplodnaviria</taxon>
        <taxon>Heunggongvirae</taxon>
        <taxon>Uroviricota</taxon>
        <taxon>Caudoviricetes</taxon>
        <taxon>Chimalliviridae</taxon>
        <taxon>Eowynvirus</taxon>
        <taxon>Eowynvirus eowyn</taxon>
    </lineage>
</organism>
<reference evidence="2 3" key="1">
    <citation type="submission" date="2020-09" db="EMBL/GenBank/DDBJ databases">
        <authorList>
            <person name="Jameson E."/>
        </authorList>
    </citation>
    <scope>NUCLEOTIDE SEQUENCE [LARGE SCALE GENOMIC DNA]</scope>
</reference>
<evidence type="ECO:0000256" key="1">
    <source>
        <dbReference type="SAM" id="Coils"/>
    </source>
</evidence>
<sequence length="357" mass="40740">MSNGWYMSIPEYHVMESAQVSTDTQVVRNNTEGYKKTVKYYNYTGAKLYVVDRAGFATELPPALDYLPDTESRGLIVVATYELGVHSRTIPRPLLLQDNKVGMVISKITGQLQEKSQYSNGRRTADVKYVIPGNEIHTRATVYLRDLDILVTTITPQPGYGHPYEYAQSQFDSLYRDSDTNEVHTFSLKMKIVNANSVPTKYYLNINGRIYCVRSCRDLKLADGIYLEDSQRVLEGNLTVPTIVHYNTLADYNKACKEDETLLPLYANYEAALTYGDLEARRKEEENRLKHEQTLTEQRLKHEQAMNELKAKQEQAALNNKIKEREYLNDNLNLYVKVILATVGLVASIVKLSQPSK</sequence>
<keyword evidence="1" id="KW-0175">Coiled coil</keyword>